<evidence type="ECO:0000256" key="5">
    <source>
        <dbReference type="ARBA" id="ARBA00023136"/>
    </source>
</evidence>
<evidence type="ECO:0000313" key="8">
    <source>
        <dbReference type="EMBL" id="MEI2683437.1"/>
    </source>
</evidence>
<feature type="transmembrane region" description="Helical" evidence="6">
    <location>
        <begin position="81"/>
        <end position="100"/>
    </location>
</feature>
<keyword evidence="2" id="KW-1003">Cell membrane</keyword>
<evidence type="ECO:0000313" key="9">
    <source>
        <dbReference type="Proteomes" id="UP001306592"/>
    </source>
</evidence>
<evidence type="ECO:0000259" key="7">
    <source>
        <dbReference type="PROSITE" id="PS50850"/>
    </source>
</evidence>
<dbReference type="PROSITE" id="PS50850">
    <property type="entry name" value="MFS"/>
    <property type="match status" value="1"/>
</dbReference>
<dbReference type="InterPro" id="IPR036259">
    <property type="entry name" value="MFS_trans_sf"/>
</dbReference>
<dbReference type="CDD" id="cd17324">
    <property type="entry name" value="MFS_NepI_like"/>
    <property type="match status" value="1"/>
</dbReference>
<comment type="caution">
    <text evidence="8">The sequence shown here is derived from an EMBL/GenBank/DDBJ whole genome shotgun (WGS) entry which is preliminary data.</text>
</comment>
<gene>
    <name evidence="8" type="ORF">V8N49_17450</name>
</gene>
<keyword evidence="9" id="KW-1185">Reference proteome</keyword>
<dbReference type="InterPro" id="IPR050189">
    <property type="entry name" value="MFS_Efflux_Transporters"/>
</dbReference>
<feature type="domain" description="Major facilitator superfamily (MFS) profile" evidence="7">
    <location>
        <begin position="15"/>
        <end position="389"/>
    </location>
</feature>
<proteinExistence type="predicted"/>
<feature type="transmembrane region" description="Helical" evidence="6">
    <location>
        <begin position="247"/>
        <end position="265"/>
    </location>
</feature>
<keyword evidence="3 6" id="KW-0812">Transmembrane</keyword>
<evidence type="ECO:0000256" key="1">
    <source>
        <dbReference type="ARBA" id="ARBA00004651"/>
    </source>
</evidence>
<dbReference type="Gene3D" id="1.20.1250.20">
    <property type="entry name" value="MFS general substrate transporter like domains"/>
    <property type="match status" value="2"/>
</dbReference>
<keyword evidence="5 6" id="KW-0472">Membrane</keyword>
<feature type="transmembrane region" description="Helical" evidence="6">
    <location>
        <begin position="367"/>
        <end position="386"/>
    </location>
</feature>
<feature type="transmembrane region" description="Helical" evidence="6">
    <location>
        <begin position="106"/>
        <end position="128"/>
    </location>
</feature>
<feature type="transmembrane region" description="Helical" evidence="6">
    <location>
        <begin position="167"/>
        <end position="189"/>
    </location>
</feature>
<protein>
    <submittedName>
        <fullName evidence="8">MFS transporter</fullName>
    </submittedName>
</protein>
<dbReference type="InterPro" id="IPR020846">
    <property type="entry name" value="MFS_dom"/>
</dbReference>
<evidence type="ECO:0000256" key="6">
    <source>
        <dbReference type="SAM" id="Phobius"/>
    </source>
</evidence>
<dbReference type="InterPro" id="IPR011701">
    <property type="entry name" value="MFS"/>
</dbReference>
<sequence>MQNQNVLSAAAARWAIFALALGGFGIGTGEFIIMGLLPGVASSFHITEPQAGNAIASYALGVVVGAPVIAVIAARMVRKHLLLALMALFFIGNVGSALVGSYHGLIIARFLTGLPHGAYFGVASLVAASLVPAGKRGRALSALMLGLTIATLIGVPLGSWVGQVFNWHVVFGFVGVIGLVTCMLILRFVPATSADSDAHPLRELGALKNSQVLLTLLVGAIGFGGMFAVFSYIAPTLMHVAGMSARLIPWAMAAFGLGMIVGNLVGGRLADKTVLKVIGWTLLWNICIMIVFPLLATQVAGGMLATFLIGTSSVLLPSLQIRLMDVAKESQTLAAAMNHSALNIANAMGAYLGGMAVSLGYGWIATAYVGVILGVTGMVVYACTVWQAGRVQPCSEC</sequence>
<feature type="transmembrane region" description="Helical" evidence="6">
    <location>
        <begin position="277"/>
        <end position="296"/>
    </location>
</feature>
<dbReference type="SUPFAM" id="SSF103473">
    <property type="entry name" value="MFS general substrate transporter"/>
    <property type="match status" value="1"/>
</dbReference>
<reference evidence="8 9" key="1">
    <citation type="submission" date="2024-02" db="EMBL/GenBank/DDBJ databases">
        <title>First report Erwinia aphidicola in onion in Chile.</title>
        <authorList>
            <person name="Valenzuela M."/>
            <person name="Pena M."/>
            <person name="Dutta B."/>
        </authorList>
    </citation>
    <scope>NUCLEOTIDE SEQUENCE [LARGE SCALE GENOMIC DNA]</scope>
    <source>
        <strain evidence="8 9">QCJ3A</strain>
    </source>
</reference>
<dbReference type="EMBL" id="JBANEI010000014">
    <property type="protein sequence ID" value="MEI2683437.1"/>
    <property type="molecule type" value="Genomic_DNA"/>
</dbReference>
<comment type="subcellular location">
    <subcellularLocation>
        <location evidence="1">Cell membrane</location>
        <topology evidence="1">Multi-pass membrane protein</topology>
    </subcellularLocation>
</comment>
<evidence type="ECO:0000256" key="4">
    <source>
        <dbReference type="ARBA" id="ARBA00022989"/>
    </source>
</evidence>
<feature type="transmembrane region" description="Helical" evidence="6">
    <location>
        <begin position="302"/>
        <end position="319"/>
    </location>
</feature>
<feature type="transmembrane region" description="Helical" evidence="6">
    <location>
        <begin position="210"/>
        <end position="235"/>
    </location>
</feature>
<dbReference type="PANTHER" id="PTHR43124">
    <property type="entry name" value="PURINE EFFLUX PUMP PBUE"/>
    <property type="match status" value="1"/>
</dbReference>
<dbReference type="Proteomes" id="UP001306592">
    <property type="component" value="Unassembled WGS sequence"/>
</dbReference>
<feature type="transmembrane region" description="Helical" evidence="6">
    <location>
        <begin position="340"/>
        <end position="361"/>
    </location>
</feature>
<evidence type="ECO:0000256" key="3">
    <source>
        <dbReference type="ARBA" id="ARBA00022692"/>
    </source>
</evidence>
<name>A0ABU8DK76_ERWAP</name>
<feature type="transmembrane region" description="Helical" evidence="6">
    <location>
        <begin position="55"/>
        <end position="74"/>
    </location>
</feature>
<feature type="transmembrane region" description="Helical" evidence="6">
    <location>
        <begin position="12"/>
        <end position="35"/>
    </location>
</feature>
<dbReference type="PANTHER" id="PTHR43124:SF3">
    <property type="entry name" value="CHLORAMPHENICOL EFFLUX PUMP RV0191"/>
    <property type="match status" value="1"/>
</dbReference>
<dbReference type="RefSeq" id="WP_048918537.1">
    <property type="nucleotide sequence ID" value="NZ_JACXBP010000006.1"/>
</dbReference>
<organism evidence="8 9">
    <name type="scientific">Erwinia aphidicola</name>
    <dbReference type="NCBI Taxonomy" id="68334"/>
    <lineage>
        <taxon>Bacteria</taxon>
        <taxon>Pseudomonadati</taxon>
        <taxon>Pseudomonadota</taxon>
        <taxon>Gammaproteobacteria</taxon>
        <taxon>Enterobacterales</taxon>
        <taxon>Erwiniaceae</taxon>
        <taxon>Erwinia</taxon>
    </lineage>
</organism>
<feature type="transmembrane region" description="Helical" evidence="6">
    <location>
        <begin position="140"/>
        <end position="161"/>
    </location>
</feature>
<dbReference type="Pfam" id="PF07690">
    <property type="entry name" value="MFS_1"/>
    <property type="match status" value="1"/>
</dbReference>
<evidence type="ECO:0000256" key="2">
    <source>
        <dbReference type="ARBA" id="ARBA00022475"/>
    </source>
</evidence>
<accession>A0ABU8DK76</accession>
<keyword evidence="4 6" id="KW-1133">Transmembrane helix</keyword>